<keyword evidence="5 7" id="KW-1133">Transmembrane helix</keyword>
<comment type="caution">
    <text evidence="8">The sequence shown here is derived from an EMBL/GenBank/DDBJ whole genome shotgun (WGS) entry which is preliminary data.</text>
</comment>
<evidence type="ECO:0000256" key="1">
    <source>
        <dbReference type="ARBA" id="ARBA00004127"/>
    </source>
</evidence>
<sequence length="438" mass="44571">MIAGFLERRFALSERGTTPARETLAGLTTFLAAAYLIVVIPSLLSSGGMDRAAVTAGVILVMAIGSLAMAFYANLPFIVGPGIGGSAILGITLAQIEGVPWQTGLGIAAFSGIAFVVLTLTGARGMVVRIIPPQIKLGLGASIGLFIAMLGCRDAGLVSVDVARHALKLGDFGQPGPICALIGLAVAIALQARRVPGAVLAGIVVAALVGVPLGLTRFDGVFSLPQSPAPVTGKVDMLGAISLVALPYMFTFFASEFFSTLGTTLAIGGKAGLTDTEGNLPQIERPFLIDSLAATLGPLVGVPGGTALVESAAGVEAGGRTGMTPMVAAVLFAATLLAMPLAMAIPREATAPALILIGIAMMGTIRQAPGEDTISLFAPIAMMLLTLISNSFGTGIAGGLLVHVLVEVLAGRWRQIPVGLFVLSLPLGYYFYTAATLH</sequence>
<keyword evidence="9" id="KW-1185">Reference proteome</keyword>
<keyword evidence="4 7" id="KW-0812">Transmembrane</keyword>
<dbReference type="Pfam" id="PF00860">
    <property type="entry name" value="Xan_ur_permease"/>
    <property type="match status" value="1"/>
</dbReference>
<feature type="transmembrane region" description="Helical" evidence="7">
    <location>
        <begin position="172"/>
        <end position="190"/>
    </location>
</feature>
<evidence type="ECO:0000256" key="4">
    <source>
        <dbReference type="ARBA" id="ARBA00022692"/>
    </source>
</evidence>
<comment type="subcellular location">
    <subcellularLocation>
        <location evidence="1">Endomembrane system</location>
        <topology evidence="1">Multi-pass membrane protein</topology>
    </subcellularLocation>
</comment>
<feature type="transmembrane region" description="Helical" evidence="7">
    <location>
        <begin position="351"/>
        <end position="368"/>
    </location>
</feature>
<dbReference type="RefSeq" id="WP_243802110.1">
    <property type="nucleotide sequence ID" value="NZ_JALHAT010000036.1"/>
</dbReference>
<feature type="transmembrane region" description="Helical" evidence="7">
    <location>
        <begin position="235"/>
        <end position="254"/>
    </location>
</feature>
<comment type="similarity">
    <text evidence="2">Belongs to the nucleobase:cation symporter-2 (NCS2) (TC 2.A.40) family. Azg-like subfamily.</text>
</comment>
<feature type="transmembrane region" description="Helical" evidence="7">
    <location>
        <begin position="24"/>
        <end position="44"/>
    </location>
</feature>
<feature type="transmembrane region" description="Helical" evidence="7">
    <location>
        <begin position="326"/>
        <end position="345"/>
    </location>
</feature>
<dbReference type="PANTHER" id="PTHR43337:SF1">
    <property type="entry name" value="XANTHINE_URACIL PERMEASE C887.17-RELATED"/>
    <property type="match status" value="1"/>
</dbReference>
<feature type="transmembrane region" description="Helical" evidence="7">
    <location>
        <begin position="380"/>
        <end position="406"/>
    </location>
</feature>
<name>A0ABT0AGG1_9SPHN</name>
<evidence type="ECO:0000256" key="3">
    <source>
        <dbReference type="ARBA" id="ARBA00022448"/>
    </source>
</evidence>
<feature type="transmembrane region" description="Helical" evidence="7">
    <location>
        <begin position="99"/>
        <end position="123"/>
    </location>
</feature>
<reference evidence="8" key="1">
    <citation type="submission" date="2022-03" db="EMBL/GenBank/DDBJ databases">
        <title>Identification of a novel bacterium isolated from mangrove sediments.</title>
        <authorList>
            <person name="Pan X."/>
        </authorList>
    </citation>
    <scope>NUCLEOTIDE SEQUENCE</scope>
    <source>
        <strain evidence="8">B2637</strain>
    </source>
</reference>
<keyword evidence="3" id="KW-0813">Transport</keyword>
<protein>
    <submittedName>
        <fullName evidence="8">NCS2 family permease</fullName>
    </submittedName>
</protein>
<gene>
    <name evidence="8" type="ORF">MTR65_16390</name>
</gene>
<keyword evidence="6 7" id="KW-0472">Membrane</keyword>
<evidence type="ECO:0000256" key="6">
    <source>
        <dbReference type="ARBA" id="ARBA00023136"/>
    </source>
</evidence>
<dbReference type="InterPro" id="IPR006043">
    <property type="entry name" value="NCS2"/>
</dbReference>
<dbReference type="Proteomes" id="UP001162802">
    <property type="component" value="Unassembled WGS sequence"/>
</dbReference>
<feature type="transmembrane region" description="Helical" evidence="7">
    <location>
        <begin position="197"/>
        <end position="215"/>
    </location>
</feature>
<feature type="transmembrane region" description="Helical" evidence="7">
    <location>
        <begin position="418"/>
        <end position="437"/>
    </location>
</feature>
<feature type="transmembrane region" description="Helical" evidence="7">
    <location>
        <begin position="135"/>
        <end position="152"/>
    </location>
</feature>
<dbReference type="EMBL" id="JALHAT010000036">
    <property type="protein sequence ID" value="MCJ1962273.1"/>
    <property type="molecule type" value="Genomic_DNA"/>
</dbReference>
<dbReference type="PANTHER" id="PTHR43337">
    <property type="entry name" value="XANTHINE/URACIL PERMEASE C887.17-RELATED"/>
    <property type="match status" value="1"/>
</dbReference>
<evidence type="ECO:0000256" key="2">
    <source>
        <dbReference type="ARBA" id="ARBA00005697"/>
    </source>
</evidence>
<proteinExistence type="inferred from homology"/>
<evidence type="ECO:0000313" key="8">
    <source>
        <dbReference type="EMBL" id="MCJ1962273.1"/>
    </source>
</evidence>
<feature type="transmembrane region" description="Helical" evidence="7">
    <location>
        <begin position="56"/>
        <end position="79"/>
    </location>
</feature>
<dbReference type="InterPro" id="IPR045018">
    <property type="entry name" value="Azg-like"/>
</dbReference>
<accession>A0ABT0AGG1</accession>
<evidence type="ECO:0000313" key="9">
    <source>
        <dbReference type="Proteomes" id="UP001162802"/>
    </source>
</evidence>
<evidence type="ECO:0000256" key="5">
    <source>
        <dbReference type="ARBA" id="ARBA00022989"/>
    </source>
</evidence>
<organism evidence="8 9">
    <name type="scientific">Novosphingobium mangrovi</name>
    <name type="common">ex Hu et al. 2023</name>
    <dbReference type="NCBI Taxonomy" id="2930094"/>
    <lineage>
        <taxon>Bacteria</taxon>
        <taxon>Pseudomonadati</taxon>
        <taxon>Pseudomonadota</taxon>
        <taxon>Alphaproteobacteria</taxon>
        <taxon>Sphingomonadales</taxon>
        <taxon>Sphingomonadaceae</taxon>
        <taxon>Novosphingobium</taxon>
    </lineage>
</organism>
<evidence type="ECO:0000256" key="7">
    <source>
        <dbReference type="SAM" id="Phobius"/>
    </source>
</evidence>